<comment type="caution">
    <text evidence="1">The sequence shown here is derived from an EMBL/GenBank/DDBJ whole genome shotgun (WGS) entry which is preliminary data.</text>
</comment>
<dbReference type="EMBL" id="CANHGI010000005">
    <property type="protein sequence ID" value="CAI5450062.1"/>
    <property type="molecule type" value="Genomic_DNA"/>
</dbReference>
<dbReference type="OrthoDB" id="5818217at2759"/>
<gene>
    <name evidence="1" type="ORF">CAMP_LOCUS12699</name>
</gene>
<dbReference type="Proteomes" id="UP001152747">
    <property type="component" value="Unassembled WGS sequence"/>
</dbReference>
<sequence length="111" mass="11878">MAQKLSINRGLGLGMAQLGAFARMGMMMGPTGPGAAGPGEAPEGLPEVQIESEKARNLSTAFEPNIDVDMIDYKQLGSSRYLYGFGFDRKSFAGSACFIDDDADEDDLVFM</sequence>
<keyword evidence="2" id="KW-1185">Reference proteome</keyword>
<evidence type="ECO:0000313" key="1">
    <source>
        <dbReference type="EMBL" id="CAI5450062.1"/>
    </source>
</evidence>
<dbReference type="AlphaFoldDB" id="A0A9P1IRU8"/>
<proteinExistence type="predicted"/>
<accession>A0A9P1IRU8</accession>
<reference evidence="1" key="1">
    <citation type="submission" date="2022-11" db="EMBL/GenBank/DDBJ databases">
        <authorList>
            <person name="Kikuchi T."/>
        </authorList>
    </citation>
    <scope>NUCLEOTIDE SEQUENCE</scope>
    <source>
        <strain evidence="1">PS1010</strain>
    </source>
</reference>
<organism evidence="1 2">
    <name type="scientific">Caenorhabditis angaria</name>
    <dbReference type="NCBI Taxonomy" id="860376"/>
    <lineage>
        <taxon>Eukaryota</taxon>
        <taxon>Metazoa</taxon>
        <taxon>Ecdysozoa</taxon>
        <taxon>Nematoda</taxon>
        <taxon>Chromadorea</taxon>
        <taxon>Rhabditida</taxon>
        <taxon>Rhabditina</taxon>
        <taxon>Rhabditomorpha</taxon>
        <taxon>Rhabditoidea</taxon>
        <taxon>Rhabditidae</taxon>
        <taxon>Peloderinae</taxon>
        <taxon>Caenorhabditis</taxon>
    </lineage>
</organism>
<evidence type="ECO:0000313" key="2">
    <source>
        <dbReference type="Proteomes" id="UP001152747"/>
    </source>
</evidence>
<protein>
    <submittedName>
        <fullName evidence="1">Uncharacterized protein</fullName>
    </submittedName>
</protein>
<name>A0A9P1IRU8_9PELO</name>